<gene>
    <name evidence="1" type="ORF">GCM10010145_68880</name>
</gene>
<reference evidence="1" key="1">
    <citation type="journal article" date="2014" name="Int. J. Syst. Evol. Microbiol.">
        <title>Complete genome sequence of Corynebacterium casei LMG S-19264T (=DSM 44701T), isolated from a smear-ripened cheese.</title>
        <authorList>
            <consortium name="US DOE Joint Genome Institute (JGI-PGF)"/>
            <person name="Walter F."/>
            <person name="Albersmeier A."/>
            <person name="Kalinowski J."/>
            <person name="Ruckert C."/>
        </authorList>
    </citation>
    <scope>NUCLEOTIDE SEQUENCE</scope>
    <source>
        <strain evidence="1">JCM 3131</strain>
    </source>
</reference>
<accession>A0A918EZ60</accession>
<proteinExistence type="predicted"/>
<protein>
    <submittedName>
        <fullName evidence="1">Uncharacterized protein</fullName>
    </submittedName>
</protein>
<reference evidence="1" key="2">
    <citation type="submission" date="2020-09" db="EMBL/GenBank/DDBJ databases">
        <authorList>
            <person name="Sun Q."/>
            <person name="Ohkuma M."/>
        </authorList>
    </citation>
    <scope>NUCLEOTIDE SEQUENCE</scope>
    <source>
        <strain evidence="1">JCM 3131</strain>
    </source>
</reference>
<sequence length="102" mass="10882">MTARRALGTGLEASARSIRAIQVNLLDAPPGVRISDLDELRARGVLGARRDAPALRRPLKPVAVPMRSGPAFSPDVRSYRCIAARARAACTAALSRAMFARS</sequence>
<dbReference type="AlphaFoldDB" id="A0A918EZ60"/>
<name>A0A918EZ60_9ACTN</name>
<evidence type="ECO:0000313" key="2">
    <source>
        <dbReference type="Proteomes" id="UP000620156"/>
    </source>
</evidence>
<comment type="caution">
    <text evidence="1">The sequence shown here is derived from an EMBL/GenBank/DDBJ whole genome shotgun (WGS) entry which is preliminary data.</text>
</comment>
<organism evidence="1 2">
    <name type="scientific">Streptomyces ruber</name>
    <dbReference type="NCBI Taxonomy" id="83378"/>
    <lineage>
        <taxon>Bacteria</taxon>
        <taxon>Bacillati</taxon>
        <taxon>Actinomycetota</taxon>
        <taxon>Actinomycetes</taxon>
        <taxon>Kitasatosporales</taxon>
        <taxon>Streptomycetaceae</taxon>
        <taxon>Streptomyces</taxon>
    </lineage>
</organism>
<dbReference type="EMBL" id="BMQK01000032">
    <property type="protein sequence ID" value="GGQ89559.1"/>
    <property type="molecule type" value="Genomic_DNA"/>
</dbReference>
<keyword evidence="2" id="KW-1185">Reference proteome</keyword>
<evidence type="ECO:0000313" key="1">
    <source>
        <dbReference type="EMBL" id="GGQ89559.1"/>
    </source>
</evidence>
<dbReference type="Proteomes" id="UP000620156">
    <property type="component" value="Unassembled WGS sequence"/>
</dbReference>